<organism evidence="1 2">
    <name type="scientific">Lentinus brumalis</name>
    <dbReference type="NCBI Taxonomy" id="2498619"/>
    <lineage>
        <taxon>Eukaryota</taxon>
        <taxon>Fungi</taxon>
        <taxon>Dikarya</taxon>
        <taxon>Basidiomycota</taxon>
        <taxon>Agaricomycotina</taxon>
        <taxon>Agaricomycetes</taxon>
        <taxon>Polyporales</taxon>
        <taxon>Polyporaceae</taxon>
        <taxon>Lentinus</taxon>
    </lineage>
</organism>
<proteinExistence type="predicted"/>
<protein>
    <submittedName>
        <fullName evidence="1">Uncharacterized protein</fullName>
    </submittedName>
</protein>
<gene>
    <name evidence="1" type="ORF">OH76DRAFT_1358300</name>
</gene>
<dbReference type="AlphaFoldDB" id="A0A371CY56"/>
<name>A0A371CY56_9APHY</name>
<dbReference type="EMBL" id="KZ857440">
    <property type="protein sequence ID" value="RDX45223.1"/>
    <property type="molecule type" value="Genomic_DNA"/>
</dbReference>
<accession>A0A371CY56</accession>
<dbReference type="OrthoDB" id="2976077at2759"/>
<dbReference type="Proteomes" id="UP000256964">
    <property type="component" value="Unassembled WGS sequence"/>
</dbReference>
<evidence type="ECO:0000313" key="1">
    <source>
        <dbReference type="EMBL" id="RDX45223.1"/>
    </source>
</evidence>
<evidence type="ECO:0000313" key="2">
    <source>
        <dbReference type="Proteomes" id="UP000256964"/>
    </source>
</evidence>
<sequence length="269" mass="29893">MPSFVHLSEGLKLRVCGFLDLRSLFDFRQTSRPHLEVVATELQGRLTAHIGTFVPHPQVLLEKLTAYGGVVGGEVALAFLLRHTDFTPTSLDLYLPVGLESWIRFENHLIYDQWAIPERGFPLLQTQPLSRLVRKPSPGRGIRTAARFSLNMGSPEHVVERTVNLFRSQSSDPLVPISQGRATHLLAYANLDHLGCGYPLLLLNHRSLMGTGPRDENELISLDIARGIDFGLSATKWPDISLIACGAPQWLCPSQTRSFNDCGSLYARS</sequence>
<keyword evidence="2" id="KW-1185">Reference proteome</keyword>
<reference evidence="1 2" key="1">
    <citation type="journal article" date="2018" name="Biotechnol. Biofuels">
        <title>Integrative visual omics of the white-rot fungus Polyporus brumalis exposes the biotechnological potential of its oxidative enzymes for delignifying raw plant biomass.</title>
        <authorList>
            <person name="Miyauchi S."/>
            <person name="Rancon A."/>
            <person name="Drula E."/>
            <person name="Hage H."/>
            <person name="Chaduli D."/>
            <person name="Favel A."/>
            <person name="Grisel S."/>
            <person name="Henrissat B."/>
            <person name="Herpoel-Gimbert I."/>
            <person name="Ruiz-Duenas F.J."/>
            <person name="Chevret D."/>
            <person name="Hainaut M."/>
            <person name="Lin J."/>
            <person name="Wang M."/>
            <person name="Pangilinan J."/>
            <person name="Lipzen A."/>
            <person name="Lesage-Meessen L."/>
            <person name="Navarro D."/>
            <person name="Riley R."/>
            <person name="Grigoriev I.V."/>
            <person name="Zhou S."/>
            <person name="Raouche S."/>
            <person name="Rosso M.N."/>
        </authorList>
    </citation>
    <scope>NUCLEOTIDE SEQUENCE [LARGE SCALE GENOMIC DNA]</scope>
    <source>
        <strain evidence="1 2">BRFM 1820</strain>
    </source>
</reference>